<feature type="transmembrane region" description="Helical" evidence="7">
    <location>
        <begin position="60"/>
        <end position="88"/>
    </location>
</feature>
<dbReference type="AlphaFoldDB" id="A0A0F9ES24"/>
<feature type="transmembrane region" description="Helical" evidence="7">
    <location>
        <begin position="6"/>
        <end position="25"/>
    </location>
</feature>
<protein>
    <recommendedName>
        <fullName evidence="9">Rod shape-determining protein MreD</fullName>
    </recommendedName>
</protein>
<sequence length="168" mass="19322">MPESNQTSYLWSIVTLLLALLLQILPLSEPLVYWRPQFVLLLVFYWLFRSPFKHGIVFAWLAGLLLDIFIGELFGRHAIVFALSAYLLQLLQQRLHHFRAVHQAVLILVLVLMSQLLLHSITLLLRANWQGDLVVMPAVTSAVIWPLLVWLLNRLIAPQSSQNMSPNH</sequence>
<evidence type="ECO:0000256" key="3">
    <source>
        <dbReference type="ARBA" id="ARBA00022692"/>
    </source>
</evidence>
<evidence type="ECO:0000256" key="4">
    <source>
        <dbReference type="ARBA" id="ARBA00022960"/>
    </source>
</evidence>
<evidence type="ECO:0000256" key="5">
    <source>
        <dbReference type="ARBA" id="ARBA00022989"/>
    </source>
</evidence>
<keyword evidence="3 7" id="KW-0812">Transmembrane</keyword>
<keyword evidence="2" id="KW-1003">Cell membrane</keyword>
<feature type="transmembrane region" description="Helical" evidence="7">
    <location>
        <begin position="32"/>
        <end position="48"/>
    </location>
</feature>
<dbReference type="PANTHER" id="PTHR37484">
    <property type="entry name" value="ROD SHAPE-DETERMINING PROTEIN MRED"/>
    <property type="match status" value="1"/>
</dbReference>
<evidence type="ECO:0000256" key="2">
    <source>
        <dbReference type="ARBA" id="ARBA00022475"/>
    </source>
</evidence>
<feature type="transmembrane region" description="Helical" evidence="7">
    <location>
        <begin position="133"/>
        <end position="152"/>
    </location>
</feature>
<dbReference type="NCBIfam" id="TIGR03426">
    <property type="entry name" value="shape_MreD"/>
    <property type="match status" value="1"/>
</dbReference>
<dbReference type="PIRSF" id="PIRSF018472">
    <property type="entry name" value="MreD_proteobac"/>
    <property type="match status" value="1"/>
</dbReference>
<dbReference type="GO" id="GO:0005886">
    <property type="term" value="C:plasma membrane"/>
    <property type="evidence" value="ECO:0007669"/>
    <property type="project" value="UniProtKB-SubCell"/>
</dbReference>
<evidence type="ECO:0000256" key="6">
    <source>
        <dbReference type="ARBA" id="ARBA00023136"/>
    </source>
</evidence>
<organism evidence="8">
    <name type="scientific">marine sediment metagenome</name>
    <dbReference type="NCBI Taxonomy" id="412755"/>
    <lineage>
        <taxon>unclassified sequences</taxon>
        <taxon>metagenomes</taxon>
        <taxon>ecological metagenomes</taxon>
    </lineage>
</organism>
<evidence type="ECO:0000256" key="1">
    <source>
        <dbReference type="ARBA" id="ARBA00004651"/>
    </source>
</evidence>
<dbReference type="PANTHER" id="PTHR37484:SF1">
    <property type="entry name" value="ROD SHAPE-DETERMINING PROTEIN MRED"/>
    <property type="match status" value="1"/>
</dbReference>
<keyword evidence="4" id="KW-0133">Cell shape</keyword>
<keyword evidence="5 7" id="KW-1133">Transmembrane helix</keyword>
<dbReference type="InterPro" id="IPR007227">
    <property type="entry name" value="Cell_shape_determining_MreD"/>
</dbReference>
<gene>
    <name evidence="8" type="ORF">LCGC14_2332690</name>
</gene>
<feature type="transmembrane region" description="Helical" evidence="7">
    <location>
        <begin position="100"/>
        <end position="121"/>
    </location>
</feature>
<dbReference type="EMBL" id="LAZR01033566">
    <property type="protein sequence ID" value="KKL47725.1"/>
    <property type="molecule type" value="Genomic_DNA"/>
</dbReference>
<proteinExistence type="predicted"/>
<name>A0A0F9ES24_9ZZZZ</name>
<evidence type="ECO:0000256" key="7">
    <source>
        <dbReference type="SAM" id="Phobius"/>
    </source>
</evidence>
<accession>A0A0F9ES24</accession>
<comment type="caution">
    <text evidence="8">The sequence shown here is derived from an EMBL/GenBank/DDBJ whole genome shotgun (WGS) entry which is preliminary data.</text>
</comment>
<dbReference type="InterPro" id="IPR026034">
    <property type="entry name" value="MreD_proteobac"/>
</dbReference>
<evidence type="ECO:0000313" key="8">
    <source>
        <dbReference type="EMBL" id="KKL47725.1"/>
    </source>
</evidence>
<dbReference type="GO" id="GO:0008360">
    <property type="term" value="P:regulation of cell shape"/>
    <property type="evidence" value="ECO:0007669"/>
    <property type="project" value="UniProtKB-KW"/>
</dbReference>
<dbReference type="Pfam" id="PF04093">
    <property type="entry name" value="MreD"/>
    <property type="match status" value="1"/>
</dbReference>
<reference evidence="8" key="1">
    <citation type="journal article" date="2015" name="Nature">
        <title>Complex archaea that bridge the gap between prokaryotes and eukaryotes.</title>
        <authorList>
            <person name="Spang A."/>
            <person name="Saw J.H."/>
            <person name="Jorgensen S.L."/>
            <person name="Zaremba-Niedzwiedzka K."/>
            <person name="Martijn J."/>
            <person name="Lind A.E."/>
            <person name="van Eijk R."/>
            <person name="Schleper C."/>
            <person name="Guy L."/>
            <person name="Ettema T.J."/>
        </authorList>
    </citation>
    <scope>NUCLEOTIDE SEQUENCE</scope>
</reference>
<evidence type="ECO:0008006" key="9">
    <source>
        <dbReference type="Google" id="ProtNLM"/>
    </source>
</evidence>
<comment type="subcellular location">
    <subcellularLocation>
        <location evidence="1">Cell membrane</location>
        <topology evidence="1">Multi-pass membrane protein</topology>
    </subcellularLocation>
</comment>
<keyword evidence="6 7" id="KW-0472">Membrane</keyword>